<dbReference type="NCBIfam" id="TIGR02395">
    <property type="entry name" value="rpoN_sigma"/>
    <property type="match status" value="1"/>
</dbReference>
<gene>
    <name evidence="11" type="ORF">CP373A1_16295</name>
</gene>
<reference evidence="11 12" key="1">
    <citation type="submission" date="2016-06" db="EMBL/GenBank/DDBJ databases">
        <authorList>
            <person name="Kjaerup R.B."/>
            <person name="Dalgaard T.S."/>
            <person name="Juul-Madsen H.R."/>
        </authorList>
    </citation>
    <scope>NUCLEOTIDE SEQUENCE [LARGE SCALE GENOMIC DNA]</scope>
    <source>
        <strain evidence="11 12">373-A1</strain>
    </source>
</reference>
<protein>
    <submittedName>
        <fullName evidence="11">RNA polymerase factor sigma-54</fullName>
    </submittedName>
</protein>
<evidence type="ECO:0000256" key="5">
    <source>
        <dbReference type="ARBA" id="ARBA00023015"/>
    </source>
</evidence>
<dbReference type="PANTHER" id="PTHR32248:SF4">
    <property type="entry name" value="RNA POLYMERASE SIGMA-54 FACTOR"/>
    <property type="match status" value="1"/>
</dbReference>
<dbReference type="PROSITE" id="PS50044">
    <property type="entry name" value="SIGMA54_3"/>
    <property type="match status" value="1"/>
</dbReference>
<dbReference type="InterPro" id="IPR038709">
    <property type="entry name" value="RpoN_core-bd_sf"/>
</dbReference>
<dbReference type="RefSeq" id="WP_027098747.1">
    <property type="nucleotide sequence ID" value="NZ_CABHIH010000001.1"/>
</dbReference>
<keyword evidence="5" id="KW-0805">Transcription regulation</keyword>
<keyword evidence="4" id="KW-0548">Nucleotidyltransferase</keyword>
<keyword evidence="7" id="KW-0238">DNA-binding</keyword>
<dbReference type="Pfam" id="PF00309">
    <property type="entry name" value="Sigma54_AID"/>
    <property type="match status" value="1"/>
</dbReference>
<dbReference type="GO" id="GO:0016779">
    <property type="term" value="F:nucleotidyltransferase activity"/>
    <property type="evidence" value="ECO:0007669"/>
    <property type="project" value="UniProtKB-KW"/>
</dbReference>
<keyword evidence="12" id="KW-1185">Reference proteome</keyword>
<keyword evidence="8" id="KW-0804">Transcription</keyword>
<dbReference type="PROSITE" id="PS00718">
    <property type="entry name" value="SIGMA54_2"/>
    <property type="match status" value="1"/>
</dbReference>
<dbReference type="Pfam" id="PF04963">
    <property type="entry name" value="Sigma54_CBD"/>
    <property type="match status" value="1"/>
</dbReference>
<evidence type="ECO:0000256" key="6">
    <source>
        <dbReference type="ARBA" id="ARBA00023082"/>
    </source>
</evidence>
<organism evidence="11 12">
    <name type="scientific">Clostridium paraputrificum</name>
    <dbReference type="NCBI Taxonomy" id="29363"/>
    <lineage>
        <taxon>Bacteria</taxon>
        <taxon>Bacillati</taxon>
        <taxon>Bacillota</taxon>
        <taxon>Clostridia</taxon>
        <taxon>Eubacteriales</taxon>
        <taxon>Clostridiaceae</taxon>
        <taxon>Clostridium</taxon>
    </lineage>
</organism>
<name>A0A174U7L0_9CLOT</name>
<evidence type="ECO:0000259" key="9">
    <source>
        <dbReference type="Pfam" id="PF04552"/>
    </source>
</evidence>
<dbReference type="Proteomes" id="UP000092714">
    <property type="component" value="Unassembled WGS sequence"/>
</dbReference>
<dbReference type="GO" id="GO:0003677">
    <property type="term" value="F:DNA binding"/>
    <property type="evidence" value="ECO:0007669"/>
    <property type="project" value="UniProtKB-KW"/>
</dbReference>
<keyword evidence="2" id="KW-0240">DNA-directed RNA polymerase</keyword>
<dbReference type="GO" id="GO:0001216">
    <property type="term" value="F:DNA-binding transcription activator activity"/>
    <property type="evidence" value="ECO:0007669"/>
    <property type="project" value="InterPro"/>
</dbReference>
<evidence type="ECO:0000313" key="11">
    <source>
        <dbReference type="EMBL" id="OBY09309.1"/>
    </source>
</evidence>
<dbReference type="GO" id="GO:0006352">
    <property type="term" value="P:DNA-templated transcription initiation"/>
    <property type="evidence" value="ECO:0007669"/>
    <property type="project" value="InterPro"/>
</dbReference>
<dbReference type="GO" id="GO:0000428">
    <property type="term" value="C:DNA-directed RNA polymerase complex"/>
    <property type="evidence" value="ECO:0007669"/>
    <property type="project" value="UniProtKB-KW"/>
</dbReference>
<evidence type="ECO:0000256" key="3">
    <source>
        <dbReference type="ARBA" id="ARBA00022679"/>
    </source>
</evidence>
<keyword evidence="6" id="KW-0731">Sigma factor</keyword>
<evidence type="ECO:0000256" key="7">
    <source>
        <dbReference type="ARBA" id="ARBA00023125"/>
    </source>
</evidence>
<dbReference type="PRINTS" id="PR00045">
    <property type="entry name" value="SIGMA54FCT"/>
</dbReference>
<feature type="domain" description="RNA polymerase sigma factor 54 DNA-binding" evidence="9">
    <location>
        <begin position="300"/>
        <end position="459"/>
    </location>
</feature>
<dbReference type="PANTHER" id="PTHR32248">
    <property type="entry name" value="RNA POLYMERASE SIGMA-54 FACTOR"/>
    <property type="match status" value="1"/>
</dbReference>
<evidence type="ECO:0000259" key="10">
    <source>
        <dbReference type="Pfam" id="PF04963"/>
    </source>
</evidence>
<keyword evidence="3" id="KW-0808">Transferase</keyword>
<proteinExistence type="inferred from homology"/>
<dbReference type="OrthoDB" id="9814402at2"/>
<dbReference type="GO" id="GO:0016987">
    <property type="term" value="F:sigma factor activity"/>
    <property type="evidence" value="ECO:0007669"/>
    <property type="project" value="UniProtKB-KW"/>
</dbReference>
<dbReference type="eggNOG" id="COG1508">
    <property type="taxonomic scope" value="Bacteria"/>
</dbReference>
<accession>A0A174U7L0</accession>
<evidence type="ECO:0000256" key="4">
    <source>
        <dbReference type="ARBA" id="ARBA00022695"/>
    </source>
</evidence>
<feature type="domain" description="RNA polymerase sigma factor 54 core-binding" evidence="10">
    <location>
        <begin position="100"/>
        <end position="286"/>
    </location>
</feature>
<dbReference type="EMBL" id="MAPZ01000035">
    <property type="protein sequence ID" value="OBY09309.1"/>
    <property type="molecule type" value="Genomic_DNA"/>
</dbReference>
<comment type="caution">
    <text evidence="11">The sequence shown here is derived from an EMBL/GenBank/DDBJ whole genome shotgun (WGS) entry which is preliminary data.</text>
</comment>
<dbReference type="Gene3D" id="1.10.10.1330">
    <property type="entry name" value="RNA polymerase sigma-54 factor, core-binding domain"/>
    <property type="match status" value="1"/>
</dbReference>
<dbReference type="InterPro" id="IPR007634">
    <property type="entry name" value="RNA_pol_sigma_54_DNA-bd"/>
</dbReference>
<dbReference type="GeneID" id="42776577"/>
<dbReference type="PIRSF" id="PIRSF000774">
    <property type="entry name" value="RpoN"/>
    <property type="match status" value="1"/>
</dbReference>
<dbReference type="AlphaFoldDB" id="A0A174U7L0"/>
<dbReference type="InterPro" id="IPR007046">
    <property type="entry name" value="RNA_pol_sigma_54_core-bd"/>
</dbReference>
<dbReference type="Gene3D" id="1.10.10.60">
    <property type="entry name" value="Homeodomain-like"/>
    <property type="match status" value="1"/>
</dbReference>
<dbReference type="Pfam" id="PF04552">
    <property type="entry name" value="Sigma54_DBD"/>
    <property type="match status" value="1"/>
</dbReference>
<sequence length="460" mass="53013">MKMDYSYNLTQEQKLVLTHEMQLSIKVLQMSANELKEYINDEFAENPILEIQENISNSADSKNKELDKYDYKEMIKYLEFDNYGAQSYGSYDEEEISPFNFISEKKSLKEYLYEQINEIEENDLIISIAGYIVESLDNRGYLEISIEEIAKEINIDKALVEEALEVVQDLEPYGIGARNLKECLKIQLINLGLIDDILEKIVDDHLEDIANSKYGNIAKSLNISPREAQRYGDIIRKLEPKPSRGFFTGDDVKFIIPDAEIRNIQGEFYIIMNDGILPKLSVNNAYKEVLNTNTDDGTTEYVKEKLNKAISIVKSIEQRRSTLYKVLEKIVEKQKDFLLKGVNSIKPMTLKEISEDIKMHESTVSRAIKDKYILTSFGTIKIKDLFVSKLSVGKNDEDVAVTIIKKKIKNMIDKENKKKPLSDQVICDNLNSEKINISRRTVAKYREELGIQSSSKRKRI</sequence>
<evidence type="ECO:0000256" key="8">
    <source>
        <dbReference type="ARBA" id="ARBA00023163"/>
    </source>
</evidence>
<evidence type="ECO:0000256" key="1">
    <source>
        <dbReference type="ARBA" id="ARBA00008798"/>
    </source>
</evidence>
<dbReference type="InterPro" id="IPR000394">
    <property type="entry name" value="RNA_pol_sigma_54"/>
</dbReference>
<evidence type="ECO:0000256" key="2">
    <source>
        <dbReference type="ARBA" id="ARBA00022478"/>
    </source>
</evidence>
<comment type="similarity">
    <text evidence="1">Belongs to the sigma-54 factor family.</text>
</comment>
<evidence type="ECO:0000313" key="12">
    <source>
        <dbReference type="Proteomes" id="UP000092714"/>
    </source>
</evidence>